<organism evidence="4 5">
    <name type="scientific">Halopenitus salinus</name>
    <dbReference type="NCBI Taxonomy" id="1198295"/>
    <lineage>
        <taxon>Archaea</taxon>
        <taxon>Methanobacteriati</taxon>
        <taxon>Methanobacteriota</taxon>
        <taxon>Stenosarchaea group</taxon>
        <taxon>Halobacteria</taxon>
        <taxon>Halobacteriales</taxon>
        <taxon>Haloferacaceae</taxon>
        <taxon>Halopenitus</taxon>
    </lineage>
</organism>
<dbReference type="PROSITE" id="PS51682">
    <property type="entry name" value="SAM_OMT_I"/>
    <property type="match status" value="1"/>
</dbReference>
<keyword evidence="2 4" id="KW-0808">Transferase</keyword>
<dbReference type="EC" id="2.1.1.-" evidence="4"/>
<proteinExistence type="predicted"/>
<sequence>MSILHTEAVDRILKLTAPESDAVREEMEARADRERFPTVGPEVGAFLRLCVRMRGVSSAIEFGSGFGYSAYWMAPAIGSDGRIVLTEFDADELEQARDYFERGGLEDRATFEHGDALEIVERYDGPFDLVLLDHETSRYVEGFEAVRGKLSENAVVIADNVLHTGAVRPDDLVDALEGESRVSESERSTSKHPSLEGAVAYLEHVRSDPDFETAVVPLGDGLVVSVRL</sequence>
<dbReference type="InterPro" id="IPR029063">
    <property type="entry name" value="SAM-dependent_MTases_sf"/>
</dbReference>
<keyword evidence="1 4" id="KW-0489">Methyltransferase</keyword>
<keyword evidence="3" id="KW-0949">S-adenosyl-L-methionine</keyword>
<dbReference type="Proteomes" id="UP001596296">
    <property type="component" value="Unassembled WGS sequence"/>
</dbReference>
<name>A0ABD5UQD9_9EURY</name>
<evidence type="ECO:0000256" key="2">
    <source>
        <dbReference type="ARBA" id="ARBA00022679"/>
    </source>
</evidence>
<dbReference type="CDD" id="cd02440">
    <property type="entry name" value="AdoMet_MTases"/>
    <property type="match status" value="1"/>
</dbReference>
<accession>A0ABD5UQD9</accession>
<evidence type="ECO:0000256" key="1">
    <source>
        <dbReference type="ARBA" id="ARBA00022603"/>
    </source>
</evidence>
<protein>
    <submittedName>
        <fullName evidence="4">O-methyltransferase</fullName>
        <ecNumber evidence="4">2.1.1.-</ecNumber>
    </submittedName>
</protein>
<dbReference type="InterPro" id="IPR002935">
    <property type="entry name" value="SAM_O-MeTrfase"/>
</dbReference>
<comment type="caution">
    <text evidence="4">The sequence shown here is derived from an EMBL/GenBank/DDBJ whole genome shotgun (WGS) entry which is preliminary data.</text>
</comment>
<dbReference type="GO" id="GO:0032259">
    <property type="term" value="P:methylation"/>
    <property type="evidence" value="ECO:0007669"/>
    <property type="project" value="UniProtKB-KW"/>
</dbReference>
<dbReference type="RefSeq" id="WP_379740385.1">
    <property type="nucleotide sequence ID" value="NZ_JBHSVN010000001.1"/>
</dbReference>
<dbReference type="GO" id="GO:0008168">
    <property type="term" value="F:methyltransferase activity"/>
    <property type="evidence" value="ECO:0007669"/>
    <property type="project" value="UniProtKB-KW"/>
</dbReference>
<evidence type="ECO:0000256" key="3">
    <source>
        <dbReference type="ARBA" id="ARBA00022691"/>
    </source>
</evidence>
<gene>
    <name evidence="4" type="ORF">ACFQE9_03495</name>
</gene>
<evidence type="ECO:0000313" key="4">
    <source>
        <dbReference type="EMBL" id="MFC6891684.1"/>
    </source>
</evidence>
<reference evidence="4 5" key="1">
    <citation type="journal article" date="2019" name="Int. J. Syst. Evol. Microbiol.">
        <title>The Global Catalogue of Microorganisms (GCM) 10K type strain sequencing project: providing services to taxonomists for standard genome sequencing and annotation.</title>
        <authorList>
            <consortium name="The Broad Institute Genomics Platform"/>
            <consortium name="The Broad Institute Genome Sequencing Center for Infectious Disease"/>
            <person name="Wu L."/>
            <person name="Ma J."/>
        </authorList>
    </citation>
    <scope>NUCLEOTIDE SEQUENCE [LARGE SCALE GENOMIC DNA]</scope>
    <source>
        <strain evidence="4 5">SKJ47</strain>
    </source>
</reference>
<dbReference type="EMBL" id="JBHSXL010000003">
    <property type="protein sequence ID" value="MFC6891684.1"/>
    <property type="molecule type" value="Genomic_DNA"/>
</dbReference>
<dbReference type="SUPFAM" id="SSF53335">
    <property type="entry name" value="S-adenosyl-L-methionine-dependent methyltransferases"/>
    <property type="match status" value="1"/>
</dbReference>
<dbReference type="AlphaFoldDB" id="A0ABD5UQD9"/>
<dbReference type="PANTHER" id="PTHR43167">
    <property type="entry name" value="PUTATIVE (AFU_ORTHOLOGUE AFUA_6G01830)-RELATED"/>
    <property type="match status" value="1"/>
</dbReference>
<keyword evidence="5" id="KW-1185">Reference proteome</keyword>
<dbReference type="PANTHER" id="PTHR43167:SF1">
    <property type="entry name" value="PUTATIVE (AFU_ORTHOLOGUE AFUA_6G01830)-RELATED"/>
    <property type="match status" value="1"/>
</dbReference>
<dbReference type="Pfam" id="PF01596">
    <property type="entry name" value="Methyltransf_3"/>
    <property type="match status" value="1"/>
</dbReference>
<evidence type="ECO:0000313" key="5">
    <source>
        <dbReference type="Proteomes" id="UP001596296"/>
    </source>
</evidence>
<dbReference type="Gene3D" id="3.40.50.150">
    <property type="entry name" value="Vaccinia Virus protein VP39"/>
    <property type="match status" value="1"/>
</dbReference>